<name>A0A0D6JHG9_9HYPH</name>
<proteinExistence type="predicted"/>
<accession>A0A0D6JHG9</accession>
<protein>
    <submittedName>
        <fullName evidence="1">Uncharacterized protein</fullName>
    </submittedName>
</protein>
<dbReference type="KEGG" id="fiy:BN1229_v1_2528"/>
<organism evidence="1 2">
    <name type="scientific">Candidatus Filomicrobium marinum</name>
    <dbReference type="NCBI Taxonomy" id="1608628"/>
    <lineage>
        <taxon>Bacteria</taxon>
        <taxon>Pseudomonadati</taxon>
        <taxon>Pseudomonadota</taxon>
        <taxon>Alphaproteobacteria</taxon>
        <taxon>Hyphomicrobiales</taxon>
        <taxon>Hyphomicrobiaceae</taxon>
        <taxon>Filomicrobium</taxon>
    </lineage>
</organism>
<sequence length="76" mass="8455">MTVNLDSYEYSQSEADALSIKDCAVALYNPAPLKPFNTPQAGGWRKADTFGEFGVRHPPFCLQYLENSTVEVIQTL</sequence>
<gene>
    <name evidence="1" type="ORF">YBN1229_v1_2528</name>
</gene>
<evidence type="ECO:0000313" key="1">
    <source>
        <dbReference type="EMBL" id="CPR20255.1"/>
    </source>
</evidence>
<reference evidence="2" key="1">
    <citation type="submission" date="2015-02" db="EMBL/GenBank/DDBJ databases">
        <authorList>
            <person name="Chooi Y.-H."/>
        </authorList>
    </citation>
    <scope>NUCLEOTIDE SEQUENCE [LARGE SCALE GENOMIC DNA]</scope>
    <source>
        <strain evidence="2">strain Y</strain>
    </source>
</reference>
<dbReference type="EMBL" id="LN829119">
    <property type="protein sequence ID" value="CPR20255.1"/>
    <property type="molecule type" value="Genomic_DNA"/>
</dbReference>
<keyword evidence="2" id="KW-1185">Reference proteome</keyword>
<evidence type="ECO:0000313" key="2">
    <source>
        <dbReference type="Proteomes" id="UP000033187"/>
    </source>
</evidence>
<dbReference type="AlphaFoldDB" id="A0A0D6JHG9"/>
<dbReference type="Proteomes" id="UP000033187">
    <property type="component" value="Chromosome 1"/>
</dbReference>